<protein>
    <submittedName>
        <fullName evidence="1">Uncharacterized protein</fullName>
    </submittedName>
</protein>
<name>A0A8J2KXI3_9HEXA</name>
<reference evidence="1" key="1">
    <citation type="submission" date="2021-06" db="EMBL/GenBank/DDBJ databases">
        <authorList>
            <person name="Hodson N. C."/>
            <person name="Mongue J. A."/>
            <person name="Jaron S. K."/>
        </authorList>
    </citation>
    <scope>NUCLEOTIDE SEQUENCE</scope>
</reference>
<organism evidence="1 2">
    <name type="scientific">Allacma fusca</name>
    <dbReference type="NCBI Taxonomy" id="39272"/>
    <lineage>
        <taxon>Eukaryota</taxon>
        <taxon>Metazoa</taxon>
        <taxon>Ecdysozoa</taxon>
        <taxon>Arthropoda</taxon>
        <taxon>Hexapoda</taxon>
        <taxon>Collembola</taxon>
        <taxon>Symphypleona</taxon>
        <taxon>Sminthuridae</taxon>
        <taxon>Allacma</taxon>
    </lineage>
</organism>
<gene>
    <name evidence="1" type="ORF">AFUS01_LOCUS32984</name>
</gene>
<evidence type="ECO:0000313" key="1">
    <source>
        <dbReference type="EMBL" id="CAG7822728.1"/>
    </source>
</evidence>
<sequence length="90" mass="10321">MLALHRTCCAETDFVVTLTPPAHHMGIARTNEMYEFLFLPFLRVPLWSWNSEFPRVSQCLSLKCNLNRTYYLTSSAFAIKVHVGRSLGIT</sequence>
<dbReference type="AlphaFoldDB" id="A0A8J2KXI3"/>
<keyword evidence="2" id="KW-1185">Reference proteome</keyword>
<dbReference type="Proteomes" id="UP000708208">
    <property type="component" value="Unassembled WGS sequence"/>
</dbReference>
<evidence type="ECO:0000313" key="2">
    <source>
        <dbReference type="Proteomes" id="UP000708208"/>
    </source>
</evidence>
<accession>A0A8J2KXI3</accession>
<comment type="caution">
    <text evidence="1">The sequence shown here is derived from an EMBL/GenBank/DDBJ whole genome shotgun (WGS) entry which is preliminary data.</text>
</comment>
<dbReference type="EMBL" id="CAJVCH010527264">
    <property type="protein sequence ID" value="CAG7822728.1"/>
    <property type="molecule type" value="Genomic_DNA"/>
</dbReference>
<proteinExistence type="predicted"/>